<evidence type="ECO:0008006" key="4">
    <source>
        <dbReference type="Google" id="ProtNLM"/>
    </source>
</evidence>
<keyword evidence="3" id="KW-1185">Reference proteome</keyword>
<dbReference type="EMBL" id="RCZO01000006">
    <property type="protein sequence ID" value="TPG08233.1"/>
    <property type="molecule type" value="Genomic_DNA"/>
</dbReference>
<feature type="signal peptide" evidence="1">
    <location>
        <begin position="1"/>
        <end position="20"/>
    </location>
</feature>
<sequence length="165" mass="17228">MKTRCVFSTFDLAAARTAMAAAQEAGIDDRDISLVAREDIELERIPDHLMQGRNDFYPAALRGGACGGGTGLLLGLIAVAVPPLGVTFAGAAAMTVVGAVFGSWIGELVGFEVPDVVSRKFKDEIAAGRILVVIDANKEQLALAEPAVARTGATQLPFHAYTALT</sequence>
<dbReference type="AlphaFoldDB" id="A0A502FL20"/>
<dbReference type="RefSeq" id="WP_140652699.1">
    <property type="nucleotide sequence ID" value="NZ_RCZB01000001.1"/>
</dbReference>
<reference evidence="2 3" key="1">
    <citation type="journal article" date="2019" name="Environ. Microbiol.">
        <title>Species interactions and distinct microbial communities in high Arctic permafrost affected cryosols are associated with the CH4 and CO2 gas fluxes.</title>
        <authorList>
            <person name="Altshuler I."/>
            <person name="Hamel J."/>
            <person name="Turney S."/>
            <person name="Magnuson E."/>
            <person name="Levesque R."/>
            <person name="Greer C."/>
            <person name="Whyte L.G."/>
        </authorList>
    </citation>
    <scope>NUCLEOTIDE SEQUENCE [LARGE SCALE GENOMIC DNA]</scope>
    <source>
        <strain evidence="2 3">S13Y</strain>
    </source>
</reference>
<dbReference type="PANTHER" id="PTHR36109">
    <property type="entry name" value="MEMBRANE PROTEIN-RELATED"/>
    <property type="match status" value="1"/>
</dbReference>
<feature type="chain" id="PRO_5030107405" description="DUF1269 domain-containing protein" evidence="1">
    <location>
        <begin position="21"/>
        <end position="165"/>
    </location>
</feature>
<keyword evidence="1" id="KW-0732">Signal</keyword>
<evidence type="ECO:0000313" key="2">
    <source>
        <dbReference type="EMBL" id="TPG08233.1"/>
    </source>
</evidence>
<name>A0A502FL20_9GAMM</name>
<evidence type="ECO:0000256" key="1">
    <source>
        <dbReference type="SAM" id="SignalP"/>
    </source>
</evidence>
<accession>A0A502FL20</accession>
<comment type="caution">
    <text evidence="2">The sequence shown here is derived from an EMBL/GenBank/DDBJ whole genome shotgun (WGS) entry which is preliminary data.</text>
</comment>
<dbReference type="PANTHER" id="PTHR36109:SF2">
    <property type="entry name" value="MEMBRANE PROTEIN"/>
    <property type="match status" value="1"/>
</dbReference>
<evidence type="ECO:0000313" key="3">
    <source>
        <dbReference type="Proteomes" id="UP000319486"/>
    </source>
</evidence>
<dbReference type="Proteomes" id="UP000319486">
    <property type="component" value="Unassembled WGS sequence"/>
</dbReference>
<proteinExistence type="predicted"/>
<organism evidence="2 3">
    <name type="scientific">Rhodanobacter glycinis</name>
    <dbReference type="NCBI Taxonomy" id="582702"/>
    <lineage>
        <taxon>Bacteria</taxon>
        <taxon>Pseudomonadati</taxon>
        <taxon>Pseudomonadota</taxon>
        <taxon>Gammaproteobacteria</taxon>
        <taxon>Lysobacterales</taxon>
        <taxon>Rhodanobacteraceae</taxon>
        <taxon>Rhodanobacter</taxon>
    </lineage>
</organism>
<gene>
    <name evidence="2" type="ORF">EAH88_11355</name>
</gene>
<dbReference type="InterPro" id="IPR052948">
    <property type="entry name" value="Low_temp-induced_all0457"/>
</dbReference>
<protein>
    <recommendedName>
        <fullName evidence="4">DUF1269 domain-containing protein</fullName>
    </recommendedName>
</protein>
<dbReference type="OrthoDB" id="6023910at2"/>